<reference evidence="2" key="1">
    <citation type="journal article" date="2022" name="bioRxiv">
        <title>Sequencing and chromosome-scale assembly of the giantPleurodeles waltlgenome.</title>
        <authorList>
            <person name="Brown T."/>
            <person name="Elewa A."/>
            <person name="Iarovenko S."/>
            <person name="Subramanian E."/>
            <person name="Araus A.J."/>
            <person name="Petzold A."/>
            <person name="Susuki M."/>
            <person name="Suzuki K.-i.T."/>
            <person name="Hayashi T."/>
            <person name="Toyoda A."/>
            <person name="Oliveira C."/>
            <person name="Osipova E."/>
            <person name="Leigh N.D."/>
            <person name="Simon A."/>
            <person name="Yun M.H."/>
        </authorList>
    </citation>
    <scope>NUCLEOTIDE SEQUENCE</scope>
    <source>
        <strain evidence="2">20211129_DDA</strain>
        <tissue evidence="2">Liver</tissue>
    </source>
</reference>
<sequence>MGKYQKKKDLSDASQTAEEMALNVGSTHERHKGAIQDIILQAIAVSREALELKIQTLVMDLGPLQYDNFCSAERVTTTEQALDKPNSDVASMCERFSTLEGKVKTLRSEQEMLQTGPE</sequence>
<dbReference type="Proteomes" id="UP001066276">
    <property type="component" value="Chromosome 5"/>
</dbReference>
<protein>
    <submittedName>
        <fullName evidence="2">Uncharacterized protein</fullName>
    </submittedName>
</protein>
<evidence type="ECO:0000313" key="3">
    <source>
        <dbReference type="Proteomes" id="UP001066276"/>
    </source>
</evidence>
<gene>
    <name evidence="2" type="ORF">NDU88_005515</name>
</gene>
<keyword evidence="3" id="KW-1185">Reference proteome</keyword>
<comment type="caution">
    <text evidence="2">The sequence shown here is derived from an EMBL/GenBank/DDBJ whole genome shotgun (WGS) entry which is preliminary data.</text>
</comment>
<dbReference type="EMBL" id="JANPWB010000009">
    <property type="protein sequence ID" value="KAJ1152740.1"/>
    <property type="molecule type" value="Genomic_DNA"/>
</dbReference>
<accession>A0AAV7RMJ5</accession>
<evidence type="ECO:0000313" key="2">
    <source>
        <dbReference type="EMBL" id="KAJ1152740.1"/>
    </source>
</evidence>
<name>A0AAV7RMJ5_PLEWA</name>
<evidence type="ECO:0000256" key="1">
    <source>
        <dbReference type="SAM" id="MobiDB-lite"/>
    </source>
</evidence>
<organism evidence="2 3">
    <name type="scientific">Pleurodeles waltl</name>
    <name type="common">Iberian ribbed newt</name>
    <dbReference type="NCBI Taxonomy" id="8319"/>
    <lineage>
        <taxon>Eukaryota</taxon>
        <taxon>Metazoa</taxon>
        <taxon>Chordata</taxon>
        <taxon>Craniata</taxon>
        <taxon>Vertebrata</taxon>
        <taxon>Euteleostomi</taxon>
        <taxon>Amphibia</taxon>
        <taxon>Batrachia</taxon>
        <taxon>Caudata</taxon>
        <taxon>Salamandroidea</taxon>
        <taxon>Salamandridae</taxon>
        <taxon>Pleurodelinae</taxon>
        <taxon>Pleurodeles</taxon>
    </lineage>
</organism>
<dbReference type="AlphaFoldDB" id="A0AAV7RMJ5"/>
<feature type="region of interest" description="Disordered" evidence="1">
    <location>
        <begin position="1"/>
        <end position="29"/>
    </location>
</feature>
<proteinExistence type="predicted"/>